<dbReference type="RefSeq" id="WP_244516042.1">
    <property type="nucleotide sequence ID" value="NZ_FMYK01000009.1"/>
</dbReference>
<keyword evidence="12 13" id="KW-0449">Lipoprotein</keyword>
<keyword evidence="11" id="KW-0998">Cell outer membrane</keyword>
<dbReference type="InterPro" id="IPR029046">
    <property type="entry name" value="LolA/LolB/LppX"/>
</dbReference>
<accession>A0A1G6NCD2</accession>
<dbReference type="NCBIfam" id="TIGR00548">
    <property type="entry name" value="lolB"/>
    <property type="match status" value="1"/>
</dbReference>
<evidence type="ECO:0000256" key="5">
    <source>
        <dbReference type="ARBA" id="ARBA00022448"/>
    </source>
</evidence>
<evidence type="ECO:0000313" key="13">
    <source>
        <dbReference type="EMBL" id="SDC65448.1"/>
    </source>
</evidence>
<reference evidence="14" key="1">
    <citation type="submission" date="2016-09" db="EMBL/GenBank/DDBJ databases">
        <authorList>
            <person name="Varghese N."/>
            <person name="Submissions S."/>
        </authorList>
    </citation>
    <scope>NUCLEOTIDE SEQUENCE [LARGE SCALE GENOMIC DNA]</scope>
    <source>
        <strain evidence="14">ANC 3699</strain>
    </source>
</reference>
<comment type="subcellular location">
    <subcellularLocation>
        <location evidence="1">Cell outer membrane</location>
        <topology evidence="1">Lipid-anchor</topology>
    </subcellularLocation>
</comment>
<evidence type="ECO:0000256" key="4">
    <source>
        <dbReference type="ARBA" id="ARBA00016202"/>
    </source>
</evidence>
<evidence type="ECO:0000256" key="1">
    <source>
        <dbReference type="ARBA" id="ARBA00004459"/>
    </source>
</evidence>
<evidence type="ECO:0000256" key="10">
    <source>
        <dbReference type="ARBA" id="ARBA00023186"/>
    </source>
</evidence>
<keyword evidence="6" id="KW-0732">Signal</keyword>
<dbReference type="Gene3D" id="2.50.20.10">
    <property type="entry name" value="Lipoprotein localisation LolA/LolB/LppX"/>
    <property type="match status" value="1"/>
</dbReference>
<evidence type="ECO:0000256" key="11">
    <source>
        <dbReference type="ARBA" id="ARBA00023237"/>
    </source>
</evidence>
<proteinExistence type="inferred from homology"/>
<evidence type="ECO:0000256" key="9">
    <source>
        <dbReference type="ARBA" id="ARBA00023139"/>
    </source>
</evidence>
<keyword evidence="5" id="KW-0813">Transport</keyword>
<dbReference type="SUPFAM" id="SSF89392">
    <property type="entry name" value="Prokaryotic lipoproteins and lipoprotein localization factors"/>
    <property type="match status" value="1"/>
</dbReference>
<evidence type="ECO:0000256" key="8">
    <source>
        <dbReference type="ARBA" id="ARBA00023136"/>
    </source>
</evidence>
<dbReference type="InterPro" id="IPR004565">
    <property type="entry name" value="OM_lipoprot_LolB"/>
</dbReference>
<gene>
    <name evidence="13" type="ORF">SAMN05421749_10967</name>
</gene>
<keyword evidence="7" id="KW-0653">Protein transport</keyword>
<evidence type="ECO:0000256" key="6">
    <source>
        <dbReference type="ARBA" id="ARBA00022729"/>
    </source>
</evidence>
<sequence length="191" mass="20505">MMNKHLSTLLLSLSLTGLIGCQSIKTAPNITGNSQVPAAQQFKITGKIGVRTPKQNGSAFYGWTQVGEQFAIDLTGALGIGQTSIRGKSGDVTLTSSKTGTLKAQTPEELLFKATGWQAPITHLISWVNGQAVTASAKTEKDAQGRNIAIQEGGWSATLNYENEATKYPNKLNLIDDTKQNRVTLTIQSRE</sequence>
<evidence type="ECO:0000313" key="14">
    <source>
        <dbReference type="Proteomes" id="UP000242317"/>
    </source>
</evidence>
<dbReference type="GO" id="GO:0009279">
    <property type="term" value="C:cell outer membrane"/>
    <property type="evidence" value="ECO:0007669"/>
    <property type="project" value="UniProtKB-SubCell"/>
</dbReference>
<dbReference type="AlphaFoldDB" id="A0A1G6NCD2"/>
<evidence type="ECO:0000256" key="2">
    <source>
        <dbReference type="ARBA" id="ARBA00009696"/>
    </source>
</evidence>
<dbReference type="GO" id="GO:0015031">
    <property type="term" value="P:protein transport"/>
    <property type="evidence" value="ECO:0007669"/>
    <property type="project" value="UniProtKB-KW"/>
</dbReference>
<comment type="subunit">
    <text evidence="3">Monomer.</text>
</comment>
<evidence type="ECO:0000256" key="12">
    <source>
        <dbReference type="ARBA" id="ARBA00023288"/>
    </source>
</evidence>
<organism evidence="13 14">
    <name type="scientific">Acinetobacter marinus</name>
    <dbReference type="NCBI Taxonomy" id="281375"/>
    <lineage>
        <taxon>Bacteria</taxon>
        <taxon>Pseudomonadati</taxon>
        <taxon>Pseudomonadota</taxon>
        <taxon>Gammaproteobacteria</taxon>
        <taxon>Moraxellales</taxon>
        <taxon>Moraxellaceae</taxon>
        <taxon>Acinetobacter</taxon>
    </lineage>
</organism>
<evidence type="ECO:0000256" key="7">
    <source>
        <dbReference type="ARBA" id="ARBA00022927"/>
    </source>
</evidence>
<keyword evidence="9" id="KW-0564">Palmitate</keyword>
<name>A0A1G6NCD2_9GAMM</name>
<comment type="similarity">
    <text evidence="2">Belongs to the LolB family.</text>
</comment>
<protein>
    <recommendedName>
        <fullName evidence="4">Outer-membrane lipoprotein LolB</fullName>
    </recommendedName>
</protein>
<keyword evidence="14" id="KW-1185">Reference proteome</keyword>
<evidence type="ECO:0000256" key="3">
    <source>
        <dbReference type="ARBA" id="ARBA00011245"/>
    </source>
</evidence>
<keyword evidence="8" id="KW-0472">Membrane</keyword>
<dbReference type="EMBL" id="FMYK01000009">
    <property type="protein sequence ID" value="SDC65448.1"/>
    <property type="molecule type" value="Genomic_DNA"/>
</dbReference>
<dbReference type="CDD" id="cd16326">
    <property type="entry name" value="LolB"/>
    <property type="match status" value="1"/>
</dbReference>
<dbReference type="Proteomes" id="UP000242317">
    <property type="component" value="Unassembled WGS sequence"/>
</dbReference>
<keyword evidence="10" id="KW-0143">Chaperone</keyword>
<dbReference type="Pfam" id="PF03550">
    <property type="entry name" value="LolB"/>
    <property type="match status" value="1"/>
</dbReference>
<dbReference type="PROSITE" id="PS51257">
    <property type="entry name" value="PROKAR_LIPOPROTEIN"/>
    <property type="match status" value="1"/>
</dbReference>